<dbReference type="Gene3D" id="3.90.1140.10">
    <property type="entry name" value="Cyclic phosphodiesterase"/>
    <property type="match status" value="1"/>
</dbReference>
<dbReference type="GO" id="GO:0004113">
    <property type="term" value="F:2',3'-cyclic-nucleotide 3'-phosphodiesterase activity"/>
    <property type="evidence" value="ECO:0007669"/>
    <property type="project" value="TreeGrafter"/>
</dbReference>
<dbReference type="InterPro" id="IPR009097">
    <property type="entry name" value="Cyclic_Pdiesterase"/>
</dbReference>
<protein>
    <submittedName>
        <fullName evidence="1">Cyclic phosphodiesterase-like family protein</fullName>
    </submittedName>
</protein>
<sequence>MSDHSIWLRPARDDLEFLSKIVADLSQCFGSPVFEPHATLVPDMKLSAEELLPQVASLAIGRKPIEVAIKDVAASEAYFRSFYAELEKVPELMRLKRDSLEISDAASFESFMPHVSLAYGVENTERKQVEIKRLANSLIGRKLRFDRLVIVSSSSDTPIGDWHVKHEIYFKG</sequence>
<dbReference type="InterPro" id="IPR012386">
    <property type="entry name" value="Cyclic-nucl_3Pdiesterase"/>
</dbReference>
<accession>A0A256FJF2</accession>
<organism evidence="1 2">
    <name type="scientific">Brucella thiophenivorans</name>
    <dbReference type="NCBI Taxonomy" id="571255"/>
    <lineage>
        <taxon>Bacteria</taxon>
        <taxon>Pseudomonadati</taxon>
        <taxon>Pseudomonadota</taxon>
        <taxon>Alphaproteobacteria</taxon>
        <taxon>Hyphomicrobiales</taxon>
        <taxon>Brucellaceae</taxon>
        <taxon>Brucella/Ochrobactrum group</taxon>
        <taxon>Brucella</taxon>
    </lineage>
</organism>
<dbReference type="AlphaFoldDB" id="A0A256FJF2"/>
<reference evidence="1 2" key="1">
    <citation type="submission" date="2017-07" db="EMBL/GenBank/DDBJ databases">
        <title>Phylogenetic study on the rhizospheric bacterium Ochrobactrum sp. A44.</title>
        <authorList>
            <person name="Krzyzanowska D.M."/>
            <person name="Ossowicki A."/>
            <person name="Rajewska M."/>
            <person name="Maciag T."/>
            <person name="Kaczynski Z."/>
            <person name="Czerwicka M."/>
            <person name="Jafra S."/>
        </authorList>
    </citation>
    <scope>NUCLEOTIDE SEQUENCE [LARGE SCALE GENOMIC DNA]</scope>
    <source>
        <strain evidence="1 2">DSM 7216</strain>
    </source>
</reference>
<evidence type="ECO:0000313" key="1">
    <source>
        <dbReference type="EMBL" id="OYR14957.1"/>
    </source>
</evidence>
<gene>
    <name evidence="1" type="ORF">CEV31_2915</name>
</gene>
<name>A0A256FJF2_9HYPH</name>
<keyword evidence="2" id="KW-1185">Reference proteome</keyword>
<dbReference type="OrthoDB" id="1492719at2"/>
<dbReference type="Proteomes" id="UP000215590">
    <property type="component" value="Unassembled WGS sequence"/>
</dbReference>
<dbReference type="PANTHER" id="PTHR28141:SF1">
    <property type="entry name" value="2',3'-CYCLIC-NUCLEOTIDE 3'-PHOSPHODIESTERASE"/>
    <property type="match status" value="1"/>
</dbReference>
<comment type="caution">
    <text evidence="1">The sequence shown here is derived from an EMBL/GenBank/DDBJ whole genome shotgun (WGS) entry which is preliminary data.</text>
</comment>
<dbReference type="Pfam" id="PF07823">
    <property type="entry name" value="CPDase"/>
    <property type="match status" value="1"/>
</dbReference>
<dbReference type="PANTHER" id="PTHR28141">
    <property type="entry name" value="2',3'-CYCLIC-NUCLEOTIDE 3'-PHOSPHODIESTERASE"/>
    <property type="match status" value="1"/>
</dbReference>
<proteinExistence type="predicted"/>
<dbReference type="SUPFAM" id="SSF55144">
    <property type="entry name" value="LigT-like"/>
    <property type="match status" value="1"/>
</dbReference>
<dbReference type="EMBL" id="NNRJ01000051">
    <property type="protein sequence ID" value="OYR14957.1"/>
    <property type="molecule type" value="Genomic_DNA"/>
</dbReference>
<evidence type="ECO:0000313" key="2">
    <source>
        <dbReference type="Proteomes" id="UP000215590"/>
    </source>
</evidence>
<dbReference type="RefSeq" id="WP_094507841.1">
    <property type="nucleotide sequence ID" value="NZ_JBHEEK010000003.1"/>
</dbReference>
<dbReference type="GO" id="GO:0009187">
    <property type="term" value="P:cyclic nucleotide metabolic process"/>
    <property type="evidence" value="ECO:0007669"/>
    <property type="project" value="TreeGrafter"/>
</dbReference>